<accession>Q2G4R1</accession>
<reference evidence="2" key="1">
    <citation type="submission" date="2006-01" db="EMBL/GenBank/DDBJ databases">
        <title>Complete sequence of Novosphingobium aromaticivorans DSM 12444.</title>
        <authorList>
            <consortium name="US DOE Joint Genome Institute"/>
            <person name="Copeland A."/>
            <person name="Lucas S."/>
            <person name="Lapidus A."/>
            <person name="Barry K."/>
            <person name="Detter J.C."/>
            <person name="Glavina T."/>
            <person name="Hammon N."/>
            <person name="Israni S."/>
            <person name="Pitluck S."/>
            <person name="Chain P."/>
            <person name="Malfatti S."/>
            <person name="Shin M."/>
            <person name="Vergez L."/>
            <person name="Schmutz J."/>
            <person name="Larimer F."/>
            <person name="Land M."/>
            <person name="Kyrpides N."/>
            <person name="Ivanova N."/>
            <person name="Fredrickson J."/>
            <person name="Balkwill D."/>
            <person name="Romine M.F."/>
            <person name="Richardson P."/>
        </authorList>
    </citation>
    <scope>NUCLEOTIDE SEQUENCE [LARGE SCALE GENOMIC DNA]</scope>
    <source>
        <strain evidence="2">ATCC 700278 / DSM 12444 / CCUG 56034 / CIP 105152 / NBRC 16084 / F199</strain>
    </source>
</reference>
<evidence type="ECO:0000313" key="2">
    <source>
        <dbReference type="Proteomes" id="UP000009134"/>
    </source>
</evidence>
<sequence>MAYSAPTAATLKARYPAFTAVADATIDYWLAEAAEDCAGWPDSLRARGEMALAAHRMAELGIVAGTVPAGVTSFKSGTFSATVSDGVASRTGYDATLYGREFRQLARSVFGGPRLAWQPSAEPC</sequence>
<organism evidence="1 2">
    <name type="scientific">Novosphingobium aromaticivorans (strain ATCC 700278 / DSM 12444 / CCUG 56034 / CIP 105152 / NBRC 16084 / F199)</name>
    <dbReference type="NCBI Taxonomy" id="279238"/>
    <lineage>
        <taxon>Bacteria</taxon>
        <taxon>Pseudomonadati</taxon>
        <taxon>Pseudomonadota</taxon>
        <taxon>Alphaproteobacteria</taxon>
        <taxon>Sphingomonadales</taxon>
        <taxon>Sphingomonadaceae</taxon>
        <taxon>Novosphingobium</taxon>
    </lineage>
</organism>
<dbReference type="Pfam" id="PF13262">
    <property type="entry name" value="DUF4054"/>
    <property type="match status" value="1"/>
</dbReference>
<dbReference type="InterPro" id="IPR025127">
    <property type="entry name" value="DUF4054"/>
</dbReference>
<dbReference type="STRING" id="279238.Saro_2726"/>
<keyword evidence="2" id="KW-1185">Reference proteome</keyword>
<gene>
    <name evidence="1" type="ordered locus">Saro_2726</name>
</gene>
<evidence type="ECO:0000313" key="1">
    <source>
        <dbReference type="EMBL" id="ABD27162.1"/>
    </source>
</evidence>
<dbReference type="Proteomes" id="UP000009134">
    <property type="component" value="Chromosome"/>
</dbReference>
<name>Q2G4R1_NOVAD</name>
<proteinExistence type="predicted"/>
<dbReference type="EMBL" id="CP000248">
    <property type="protein sequence ID" value="ABD27162.1"/>
    <property type="molecule type" value="Genomic_DNA"/>
</dbReference>
<dbReference type="eggNOG" id="ENOG503119Z">
    <property type="taxonomic scope" value="Bacteria"/>
</dbReference>
<dbReference type="KEGG" id="nar:Saro_2726"/>
<dbReference type="RefSeq" id="WP_011446368.1">
    <property type="nucleotide sequence ID" value="NC_007794.1"/>
</dbReference>
<dbReference type="HOGENOM" id="CLU_1935869_0_0_5"/>
<dbReference type="AlphaFoldDB" id="Q2G4R1"/>
<protein>
    <submittedName>
        <fullName evidence="1">Uncharacterized protein</fullName>
    </submittedName>
</protein>